<feature type="non-terminal residue" evidence="1">
    <location>
        <position position="1"/>
    </location>
</feature>
<organism evidence="1 2">
    <name type="scientific">Scytalidium lignicola</name>
    <name type="common">Hyphomycete</name>
    <dbReference type="NCBI Taxonomy" id="5539"/>
    <lineage>
        <taxon>Eukaryota</taxon>
        <taxon>Fungi</taxon>
        <taxon>Dikarya</taxon>
        <taxon>Ascomycota</taxon>
        <taxon>Pezizomycotina</taxon>
        <taxon>Leotiomycetes</taxon>
        <taxon>Leotiomycetes incertae sedis</taxon>
        <taxon>Scytalidium</taxon>
    </lineage>
</organism>
<comment type="caution">
    <text evidence="1">The sequence shown here is derived from an EMBL/GenBank/DDBJ whole genome shotgun (WGS) entry which is preliminary data.</text>
</comment>
<keyword evidence="2" id="KW-1185">Reference proteome</keyword>
<dbReference type="EMBL" id="NCSJ02000123">
    <property type="protein sequence ID" value="RFU29611.1"/>
    <property type="molecule type" value="Genomic_DNA"/>
</dbReference>
<feature type="non-terminal residue" evidence="1">
    <location>
        <position position="154"/>
    </location>
</feature>
<sequence length="154" mass="16987">MIGRCLWRLGDLEQGGGRKAGSSARIQAPLELLELLGSPPCKEPSRPTLFPASSRMARIDLPDSLWSSGGKWQDDATHGPGQRLSMATDCCLHADELRLGMELPHLAADILQGWCKASPLGRLPSTRSRSTAQYKYKYKYKSKSKARARDVFSD</sequence>
<evidence type="ECO:0000313" key="2">
    <source>
        <dbReference type="Proteomes" id="UP000258309"/>
    </source>
</evidence>
<dbReference type="Proteomes" id="UP000258309">
    <property type="component" value="Unassembled WGS sequence"/>
</dbReference>
<name>A0A3E2H8U9_SCYLI</name>
<proteinExistence type="predicted"/>
<evidence type="ECO:0000313" key="1">
    <source>
        <dbReference type="EMBL" id="RFU29611.1"/>
    </source>
</evidence>
<reference evidence="1 2" key="1">
    <citation type="submission" date="2018-05" db="EMBL/GenBank/DDBJ databases">
        <title>Draft genome sequence of Scytalidium lignicola DSM 105466, a ubiquitous saprotrophic fungus.</title>
        <authorList>
            <person name="Buettner E."/>
            <person name="Gebauer A.M."/>
            <person name="Hofrichter M."/>
            <person name="Liers C."/>
            <person name="Kellner H."/>
        </authorList>
    </citation>
    <scope>NUCLEOTIDE SEQUENCE [LARGE SCALE GENOMIC DNA]</scope>
    <source>
        <strain evidence="1 2">DSM 105466</strain>
    </source>
</reference>
<dbReference type="AlphaFoldDB" id="A0A3E2H8U9"/>
<accession>A0A3E2H8U9</accession>
<gene>
    <name evidence="1" type="ORF">B7463_g6748</name>
</gene>
<protein>
    <submittedName>
        <fullName evidence="1">Uncharacterized protein</fullName>
    </submittedName>
</protein>